<dbReference type="PANTHER" id="PTHR41294">
    <property type="entry name" value="CADMIUM-INDUCED PROTEIN CADI"/>
    <property type="match status" value="1"/>
</dbReference>
<dbReference type="InterPro" id="IPR052393">
    <property type="entry name" value="Cadmium-induced_rsp"/>
</dbReference>
<accession>A0ABT3DK31</accession>
<gene>
    <name evidence="2" type="ORF">OIH86_16625</name>
</gene>
<dbReference type="InterPro" id="IPR049789">
    <property type="entry name" value="ArsI/CadI-like"/>
</dbReference>
<dbReference type="RefSeq" id="WP_264143668.1">
    <property type="nucleotide sequence ID" value="NZ_JAOYEY010000044.1"/>
</dbReference>
<dbReference type="Proteomes" id="UP001526147">
    <property type="component" value="Unassembled WGS sequence"/>
</dbReference>
<dbReference type="InterPro" id="IPR029068">
    <property type="entry name" value="Glyas_Bleomycin-R_OHBP_Dase"/>
</dbReference>
<comment type="caution">
    <text evidence="2">The sequence shown here is derived from an EMBL/GenBank/DDBJ whole genome shotgun (WGS) entry which is preliminary data.</text>
</comment>
<dbReference type="InterPro" id="IPR004360">
    <property type="entry name" value="Glyas_Fos-R_dOase_dom"/>
</dbReference>
<reference evidence="2 3" key="1">
    <citation type="submission" date="2022-10" db="EMBL/GenBank/DDBJ databases">
        <title>Draft genome assembly of moderately radiation resistant bacterium Metabacillus halosaccharovorans.</title>
        <authorList>
            <person name="Pal S."/>
            <person name="Gopinathan A."/>
        </authorList>
    </citation>
    <scope>NUCLEOTIDE SEQUENCE [LARGE SCALE GENOMIC DNA]</scope>
    <source>
        <strain evidence="2 3">VITHBRA001</strain>
    </source>
</reference>
<evidence type="ECO:0000313" key="2">
    <source>
        <dbReference type="EMBL" id="MCV9887266.1"/>
    </source>
</evidence>
<dbReference type="PROSITE" id="PS51819">
    <property type="entry name" value="VOC"/>
    <property type="match status" value="1"/>
</dbReference>
<dbReference type="InterPro" id="IPR037523">
    <property type="entry name" value="VOC_core"/>
</dbReference>
<sequence length="137" mass="16143">MNIHIGLNVTDLETSLTFYTKLFGAKPVKVKPDYVKFLLEKPGLNFTLRPVDRVEGNHINHFGFQVFSTDELVKHKERLETEGFFSRNESDTTCCYAKQDKYWITDPDGHEWEFFLTKEDTEVDTVDSCCDEMNRYW</sequence>
<protein>
    <submittedName>
        <fullName evidence="2">VOC family protein</fullName>
    </submittedName>
</protein>
<feature type="domain" description="VOC" evidence="1">
    <location>
        <begin position="1"/>
        <end position="117"/>
    </location>
</feature>
<evidence type="ECO:0000313" key="3">
    <source>
        <dbReference type="Proteomes" id="UP001526147"/>
    </source>
</evidence>
<dbReference type="EMBL" id="JAOYEY010000044">
    <property type="protein sequence ID" value="MCV9887266.1"/>
    <property type="molecule type" value="Genomic_DNA"/>
</dbReference>
<organism evidence="2 3">
    <name type="scientific">Metabacillus halosaccharovorans</name>
    <dbReference type="NCBI Taxonomy" id="930124"/>
    <lineage>
        <taxon>Bacteria</taxon>
        <taxon>Bacillati</taxon>
        <taxon>Bacillota</taxon>
        <taxon>Bacilli</taxon>
        <taxon>Bacillales</taxon>
        <taxon>Bacillaceae</taxon>
        <taxon>Metabacillus</taxon>
    </lineage>
</organism>
<dbReference type="NCBIfam" id="NF041414">
    <property type="entry name" value="ArsI_CadI_VOC"/>
    <property type="match status" value="1"/>
</dbReference>
<dbReference type="Pfam" id="PF00903">
    <property type="entry name" value="Glyoxalase"/>
    <property type="match status" value="1"/>
</dbReference>
<name>A0ABT3DK31_9BACI</name>
<dbReference type="SUPFAM" id="SSF54593">
    <property type="entry name" value="Glyoxalase/Bleomycin resistance protein/Dihydroxybiphenyl dioxygenase"/>
    <property type="match status" value="1"/>
</dbReference>
<keyword evidence="3" id="KW-1185">Reference proteome</keyword>
<proteinExistence type="predicted"/>
<dbReference type="Gene3D" id="3.10.180.10">
    <property type="entry name" value="2,3-Dihydroxybiphenyl 1,2-Dioxygenase, domain 1"/>
    <property type="match status" value="1"/>
</dbReference>
<evidence type="ECO:0000259" key="1">
    <source>
        <dbReference type="PROSITE" id="PS51819"/>
    </source>
</evidence>
<dbReference type="PANTHER" id="PTHR41294:SF1">
    <property type="entry name" value="CADMIUM-INDUCED PROTEIN CADI"/>
    <property type="match status" value="1"/>
</dbReference>